<dbReference type="InterPro" id="IPR043502">
    <property type="entry name" value="DNA/RNA_pol_sf"/>
</dbReference>
<sequence length="512" mass="58360">MNLAWNDVIYLDPIPTLEVSFHYVQYGHRGETAITSLVFKVTKPEPLGSNPRLPACAVAWNRVIYLDPIPTLDIGFHYVQHGQHGETVITSSVFEVTNQEVLGSNPRLPDKRFIKVSLYLVRHDLLLSDTSEFQDLYIAWITNTITSSNVTSSSGPPTKRRYRLADVVWKSDVSQAYRRIPMDPRCNNFGNRGAGGLWGALMGLVAWIARFIKLLEDIFTYVDDNFGADEEENMLWYEKYEQWMPEKQVRLLQLWDELGIPHEKEKQLFGLILIGIIGFEVDPNAMTITMPLSSKSDLINAMVVFAQYKQRRTLREYQQIGGWCNWALNVYPLLRPGLSQLYHKISGKSEPDAHIWVSRVMCRELLWMVDHMRESEGVRMLESDDWTVDDADITLYCDACLDGLGFWFNWSGNNFGFQHVIDHLTHGIFFYEALSVLSALVFATGSLSPSPRHIVIYTDNMNTVDMFNTLKATPDHNTLLPSIQLVHDLIVERGPDVVGEGTVRLTKNPIGG</sequence>
<dbReference type="AlphaFoldDB" id="A0A4S8KPS0"/>
<proteinExistence type="predicted"/>
<dbReference type="EMBL" id="ML180396">
    <property type="protein sequence ID" value="THU77583.1"/>
    <property type="molecule type" value="Genomic_DNA"/>
</dbReference>
<organism evidence="1 2">
    <name type="scientific">Dendrothele bispora (strain CBS 962.96)</name>
    <dbReference type="NCBI Taxonomy" id="1314807"/>
    <lineage>
        <taxon>Eukaryota</taxon>
        <taxon>Fungi</taxon>
        <taxon>Dikarya</taxon>
        <taxon>Basidiomycota</taxon>
        <taxon>Agaricomycotina</taxon>
        <taxon>Agaricomycetes</taxon>
        <taxon>Agaricomycetidae</taxon>
        <taxon>Agaricales</taxon>
        <taxon>Agaricales incertae sedis</taxon>
        <taxon>Dendrothele</taxon>
    </lineage>
</organism>
<evidence type="ECO:0000313" key="2">
    <source>
        <dbReference type="Proteomes" id="UP000297245"/>
    </source>
</evidence>
<name>A0A4S8KPS0_DENBC</name>
<gene>
    <name evidence="1" type="ORF">K435DRAFT_877665</name>
</gene>
<reference evidence="1 2" key="1">
    <citation type="journal article" date="2019" name="Nat. Ecol. Evol.">
        <title>Megaphylogeny resolves global patterns of mushroom evolution.</title>
        <authorList>
            <person name="Varga T."/>
            <person name="Krizsan K."/>
            <person name="Foldi C."/>
            <person name="Dima B."/>
            <person name="Sanchez-Garcia M."/>
            <person name="Sanchez-Ramirez S."/>
            <person name="Szollosi G.J."/>
            <person name="Szarkandi J.G."/>
            <person name="Papp V."/>
            <person name="Albert L."/>
            <person name="Andreopoulos W."/>
            <person name="Angelini C."/>
            <person name="Antonin V."/>
            <person name="Barry K.W."/>
            <person name="Bougher N.L."/>
            <person name="Buchanan P."/>
            <person name="Buyck B."/>
            <person name="Bense V."/>
            <person name="Catcheside P."/>
            <person name="Chovatia M."/>
            <person name="Cooper J."/>
            <person name="Damon W."/>
            <person name="Desjardin D."/>
            <person name="Finy P."/>
            <person name="Geml J."/>
            <person name="Haridas S."/>
            <person name="Hughes K."/>
            <person name="Justo A."/>
            <person name="Karasinski D."/>
            <person name="Kautmanova I."/>
            <person name="Kiss B."/>
            <person name="Kocsube S."/>
            <person name="Kotiranta H."/>
            <person name="LaButti K.M."/>
            <person name="Lechner B.E."/>
            <person name="Liimatainen K."/>
            <person name="Lipzen A."/>
            <person name="Lukacs Z."/>
            <person name="Mihaltcheva S."/>
            <person name="Morgado L.N."/>
            <person name="Niskanen T."/>
            <person name="Noordeloos M.E."/>
            <person name="Ohm R.A."/>
            <person name="Ortiz-Santana B."/>
            <person name="Ovrebo C."/>
            <person name="Racz N."/>
            <person name="Riley R."/>
            <person name="Savchenko A."/>
            <person name="Shiryaev A."/>
            <person name="Soop K."/>
            <person name="Spirin V."/>
            <person name="Szebenyi C."/>
            <person name="Tomsovsky M."/>
            <person name="Tulloss R.E."/>
            <person name="Uehling J."/>
            <person name="Grigoriev I.V."/>
            <person name="Vagvolgyi C."/>
            <person name="Papp T."/>
            <person name="Martin F.M."/>
            <person name="Miettinen O."/>
            <person name="Hibbett D.S."/>
            <person name="Nagy L.G."/>
        </authorList>
    </citation>
    <scope>NUCLEOTIDE SEQUENCE [LARGE SCALE GENOMIC DNA]</scope>
    <source>
        <strain evidence="1 2">CBS 962.96</strain>
    </source>
</reference>
<evidence type="ECO:0000313" key="1">
    <source>
        <dbReference type="EMBL" id="THU77583.1"/>
    </source>
</evidence>
<dbReference type="OrthoDB" id="3254233at2759"/>
<protein>
    <submittedName>
        <fullName evidence="1">Uncharacterized protein</fullName>
    </submittedName>
</protein>
<dbReference type="InterPro" id="IPR052055">
    <property type="entry name" value="Hepadnavirus_pol/RT"/>
</dbReference>
<dbReference type="PANTHER" id="PTHR33050:SF7">
    <property type="entry name" value="RIBONUCLEASE H"/>
    <property type="match status" value="1"/>
</dbReference>
<dbReference type="Proteomes" id="UP000297245">
    <property type="component" value="Unassembled WGS sequence"/>
</dbReference>
<dbReference type="SUPFAM" id="SSF56672">
    <property type="entry name" value="DNA/RNA polymerases"/>
    <property type="match status" value="1"/>
</dbReference>
<accession>A0A4S8KPS0</accession>
<keyword evidence="2" id="KW-1185">Reference proteome</keyword>
<dbReference type="PANTHER" id="PTHR33050">
    <property type="entry name" value="REVERSE TRANSCRIPTASE DOMAIN-CONTAINING PROTEIN"/>
    <property type="match status" value="1"/>
</dbReference>